<comment type="similarity">
    <text evidence="1 4">Belongs to the F-actin-capping protein alpha subunit family.</text>
</comment>
<dbReference type="GO" id="GO:0051016">
    <property type="term" value="P:barbed-end actin filament capping"/>
    <property type="evidence" value="ECO:0007669"/>
    <property type="project" value="UniProtKB-UniRule"/>
</dbReference>
<comment type="subunit">
    <text evidence="4">Heterodimer of an alpha and a beta subunit.</text>
</comment>
<dbReference type="Gene3D" id="3.30.1140.60">
    <property type="entry name" value="F-actin capping protein, alpha subunit"/>
    <property type="match status" value="1"/>
</dbReference>
<feature type="compositionally biased region" description="Basic and acidic residues" evidence="5">
    <location>
        <begin position="10"/>
        <end position="24"/>
    </location>
</feature>
<evidence type="ECO:0000256" key="3">
    <source>
        <dbReference type="ARBA" id="ARBA00023203"/>
    </source>
</evidence>
<comment type="function">
    <text evidence="4">F-actin-capping proteins bind in a Ca(2+)-independent manner to the fast growing ends of actin filaments (barbed end) thereby blocking the exchange of subunits at these ends. Unlike other capping proteins (such as gelsolin and severin), these proteins do not sever actin filaments.</text>
</comment>
<dbReference type="Gene3D" id="3.90.1150.210">
    <property type="entry name" value="F-actin capping protein, beta subunit"/>
    <property type="match status" value="1"/>
</dbReference>
<evidence type="ECO:0000256" key="1">
    <source>
        <dbReference type="ARBA" id="ARBA00010479"/>
    </source>
</evidence>
<accession>A0A6P8P4K0</accession>
<organism evidence="6 8">
    <name type="scientific">Geotrypetes seraphini</name>
    <name type="common">Gaboon caecilian</name>
    <name type="synonym">Caecilia seraphini</name>
    <dbReference type="NCBI Taxonomy" id="260995"/>
    <lineage>
        <taxon>Eukaryota</taxon>
        <taxon>Metazoa</taxon>
        <taxon>Chordata</taxon>
        <taxon>Craniata</taxon>
        <taxon>Vertebrata</taxon>
        <taxon>Euteleostomi</taxon>
        <taxon>Amphibia</taxon>
        <taxon>Gymnophiona</taxon>
        <taxon>Geotrypetes</taxon>
    </lineage>
</organism>
<keyword evidence="6" id="KW-1185">Reference proteome</keyword>
<dbReference type="InterPro" id="IPR042489">
    <property type="entry name" value="CapZ_alpha_1"/>
</dbReference>
<dbReference type="RefSeq" id="XP_033775879.1">
    <property type="nucleotide sequence ID" value="XM_033919988.1"/>
</dbReference>
<dbReference type="GO" id="GO:0030863">
    <property type="term" value="C:cortical cytoskeleton"/>
    <property type="evidence" value="ECO:0007669"/>
    <property type="project" value="TreeGrafter"/>
</dbReference>
<dbReference type="PANTHER" id="PTHR10653:SF2">
    <property type="entry name" value="F-ACTIN-CAPPING PROTEIN SUBUNIT ALPHA-2"/>
    <property type="match status" value="1"/>
</dbReference>
<evidence type="ECO:0000313" key="10">
    <source>
        <dbReference type="RefSeq" id="XP_033775882.1"/>
    </source>
</evidence>
<dbReference type="FunFam" id="3.90.1150.210:FF:000003">
    <property type="entry name" value="F-actin-capping protein subunit alpha"/>
    <property type="match status" value="1"/>
</dbReference>
<dbReference type="InterPro" id="IPR042276">
    <property type="entry name" value="CapZ_alpha/beta_2"/>
</dbReference>
<dbReference type="InterPro" id="IPR037282">
    <property type="entry name" value="CapZ_alpha/beta"/>
</dbReference>
<dbReference type="OrthoDB" id="340550at2759"/>
<dbReference type="RefSeq" id="XP_033775880.1">
    <property type="nucleotide sequence ID" value="XM_033919989.1"/>
</dbReference>
<feature type="compositionally biased region" description="Basic and acidic residues" evidence="5">
    <location>
        <begin position="123"/>
        <end position="142"/>
    </location>
</feature>
<dbReference type="Pfam" id="PF01267">
    <property type="entry name" value="F-actin_cap_A"/>
    <property type="match status" value="1"/>
</dbReference>
<dbReference type="GeneID" id="117348212"/>
<dbReference type="AlphaFoldDB" id="A0A6P8P4K0"/>
<dbReference type="KEGG" id="gsh:117348212"/>
<evidence type="ECO:0000313" key="9">
    <source>
        <dbReference type="RefSeq" id="XP_033775881.1"/>
    </source>
</evidence>
<feature type="region of interest" description="Disordered" evidence="5">
    <location>
        <begin position="123"/>
        <end position="145"/>
    </location>
</feature>
<evidence type="ECO:0000313" key="6">
    <source>
        <dbReference type="Proteomes" id="UP000515159"/>
    </source>
</evidence>
<evidence type="ECO:0000313" key="8">
    <source>
        <dbReference type="RefSeq" id="XP_033775880.1"/>
    </source>
</evidence>
<dbReference type="Proteomes" id="UP000515159">
    <property type="component" value="Chromosome 14"/>
</dbReference>
<sequence>MLNSVCALPEAREKPKESTDKHHLAKESRVQAVRSLLKQAFPGEFSCVFSDIRLLINDDFFMRKEASQACAIHNKDSFTPVKVEKYGCEVLLTHHNDLGDSRFFDPQAKLSFKYDHLSKEASDFQPYPRREGKEDSGDRGNYDEETDVESWRSNFQSALKSYVKSHFRSGVCSIFQKILNGRNIFVACMECHVHKPSAFWNGIWRSEWIFPLTFPVTRVTGSITVQAHYFEEGNIHLTVCKGIEETLHLNNKAEASKGFAQMVEEADSHLQNALMEEYGKISDQVLKTIRRQLPITHCILDWNKMLASKVLETDFVH</sequence>
<dbReference type="PRINTS" id="PR00191">
    <property type="entry name" value="FACTINCAPA"/>
</dbReference>
<evidence type="ECO:0000313" key="7">
    <source>
        <dbReference type="RefSeq" id="XP_033775879.1"/>
    </source>
</evidence>
<proteinExistence type="inferred from homology"/>
<dbReference type="GO" id="GO:0008290">
    <property type="term" value="C:F-actin capping protein complex"/>
    <property type="evidence" value="ECO:0007669"/>
    <property type="project" value="UniProtKB-UniRule"/>
</dbReference>
<dbReference type="GO" id="GO:0051015">
    <property type="term" value="F:actin filament binding"/>
    <property type="evidence" value="ECO:0007669"/>
    <property type="project" value="TreeGrafter"/>
</dbReference>
<reference evidence="7 8" key="1">
    <citation type="submission" date="2025-04" db="UniProtKB">
        <authorList>
            <consortium name="RefSeq"/>
        </authorList>
    </citation>
    <scope>IDENTIFICATION</scope>
</reference>
<protein>
    <recommendedName>
        <fullName evidence="4">F-actin-capping protein subunit alpha</fullName>
    </recommendedName>
</protein>
<dbReference type="RefSeq" id="XP_033775881.1">
    <property type="nucleotide sequence ID" value="XM_033919990.1"/>
</dbReference>
<dbReference type="PANTHER" id="PTHR10653">
    <property type="entry name" value="F-ACTIN-CAPPING PROTEIN SUBUNIT ALPHA"/>
    <property type="match status" value="1"/>
</dbReference>
<evidence type="ECO:0000256" key="5">
    <source>
        <dbReference type="SAM" id="MobiDB-lite"/>
    </source>
</evidence>
<gene>
    <name evidence="7 8 9 10" type="primary">LOC117348212</name>
</gene>
<evidence type="ECO:0000256" key="4">
    <source>
        <dbReference type="RuleBase" id="RU365077"/>
    </source>
</evidence>
<name>A0A6P8P4K0_GEOSA</name>
<dbReference type="RefSeq" id="XP_033775882.1">
    <property type="nucleotide sequence ID" value="XM_033919991.1"/>
</dbReference>
<keyword evidence="3 4" id="KW-0009">Actin-binding</keyword>
<dbReference type="SUPFAM" id="SSF90096">
    <property type="entry name" value="Subunits of heterodimeric actin filament capping protein Capz"/>
    <property type="match status" value="1"/>
</dbReference>
<keyword evidence="2 4" id="KW-0117">Actin capping</keyword>
<dbReference type="GO" id="GO:0030036">
    <property type="term" value="P:actin cytoskeleton organization"/>
    <property type="evidence" value="ECO:0007669"/>
    <property type="project" value="TreeGrafter"/>
</dbReference>
<dbReference type="InterPro" id="IPR002189">
    <property type="entry name" value="CapZ_alpha"/>
</dbReference>
<evidence type="ECO:0000256" key="2">
    <source>
        <dbReference type="ARBA" id="ARBA00022467"/>
    </source>
</evidence>
<feature type="region of interest" description="Disordered" evidence="5">
    <location>
        <begin position="1"/>
        <end position="24"/>
    </location>
</feature>